<dbReference type="Proteomes" id="UP000197138">
    <property type="component" value="Unassembled WGS sequence"/>
</dbReference>
<evidence type="ECO:0000313" key="2">
    <source>
        <dbReference type="EMBL" id="OWM88881.1"/>
    </source>
</evidence>
<name>A0A218XWI3_PUNGR</name>
<dbReference type="EMBL" id="MTKT01000785">
    <property type="protein sequence ID" value="OWM88881.1"/>
    <property type="molecule type" value="Genomic_DNA"/>
</dbReference>
<proteinExistence type="predicted"/>
<evidence type="ECO:0000256" key="1">
    <source>
        <dbReference type="SAM" id="MobiDB-lite"/>
    </source>
</evidence>
<reference evidence="3" key="1">
    <citation type="journal article" date="2017" name="Plant J.">
        <title>The pomegranate (Punica granatum L.) genome and the genomics of punicalagin biosynthesis.</title>
        <authorList>
            <person name="Qin G."/>
            <person name="Xu C."/>
            <person name="Ming R."/>
            <person name="Tang H."/>
            <person name="Guyot R."/>
            <person name="Kramer E.M."/>
            <person name="Hu Y."/>
            <person name="Yi X."/>
            <person name="Qi Y."/>
            <person name="Xu X."/>
            <person name="Gao Z."/>
            <person name="Pan H."/>
            <person name="Jian J."/>
            <person name="Tian Y."/>
            <person name="Yue Z."/>
            <person name="Xu Y."/>
        </authorList>
    </citation>
    <scope>NUCLEOTIDE SEQUENCE [LARGE SCALE GENOMIC DNA]</scope>
    <source>
        <strain evidence="3">cv. Dabenzi</strain>
    </source>
</reference>
<evidence type="ECO:0000313" key="3">
    <source>
        <dbReference type="Proteomes" id="UP000197138"/>
    </source>
</evidence>
<organism evidence="2 3">
    <name type="scientific">Punica granatum</name>
    <name type="common">Pomegranate</name>
    <dbReference type="NCBI Taxonomy" id="22663"/>
    <lineage>
        <taxon>Eukaryota</taxon>
        <taxon>Viridiplantae</taxon>
        <taxon>Streptophyta</taxon>
        <taxon>Embryophyta</taxon>
        <taxon>Tracheophyta</taxon>
        <taxon>Spermatophyta</taxon>
        <taxon>Magnoliopsida</taxon>
        <taxon>eudicotyledons</taxon>
        <taxon>Gunneridae</taxon>
        <taxon>Pentapetalae</taxon>
        <taxon>rosids</taxon>
        <taxon>malvids</taxon>
        <taxon>Myrtales</taxon>
        <taxon>Lythraceae</taxon>
        <taxon>Punica</taxon>
    </lineage>
</organism>
<accession>A0A218XWI3</accession>
<sequence length="108" mass="12757">MNSFIHQYGLQRSFPYNSCSFSVKEYLQKKKKAQAKSDKSSHATLVRTSLRLEDELRRGGKENGRRRGSREEASVQNFTWRLRYGDFEMLQPLALYNCNKEEEENEDN</sequence>
<dbReference type="AlphaFoldDB" id="A0A218XWI3"/>
<feature type="region of interest" description="Disordered" evidence="1">
    <location>
        <begin position="54"/>
        <end position="73"/>
    </location>
</feature>
<gene>
    <name evidence="2" type="ORF">CDL15_Pgr020835</name>
</gene>
<comment type="caution">
    <text evidence="2">The sequence shown here is derived from an EMBL/GenBank/DDBJ whole genome shotgun (WGS) entry which is preliminary data.</text>
</comment>
<protein>
    <submittedName>
        <fullName evidence="2">Uncharacterized protein</fullName>
    </submittedName>
</protein>